<evidence type="ECO:0000313" key="2">
    <source>
        <dbReference type="EMBL" id="MBP2405861.1"/>
    </source>
</evidence>
<reference evidence="2 3" key="1">
    <citation type="submission" date="2021-03" db="EMBL/GenBank/DDBJ databases">
        <title>Sequencing the genomes of 1000 actinobacteria strains.</title>
        <authorList>
            <person name="Klenk H.-P."/>
        </authorList>
    </citation>
    <scope>NUCLEOTIDE SEQUENCE [LARGE SCALE GENOMIC DNA]</scope>
    <source>
        <strain evidence="2 3">DSM 41480</strain>
    </source>
</reference>
<dbReference type="GeneID" id="91573483"/>
<dbReference type="RefSeq" id="WP_130881583.1">
    <property type="nucleotide sequence ID" value="NZ_JAGIOH010000001.1"/>
</dbReference>
<protein>
    <submittedName>
        <fullName evidence="2">Uncharacterized protein</fullName>
    </submittedName>
</protein>
<organism evidence="2 3">
    <name type="scientific">Streptomyces syringium</name>
    <dbReference type="NCBI Taxonomy" id="76729"/>
    <lineage>
        <taxon>Bacteria</taxon>
        <taxon>Bacillati</taxon>
        <taxon>Actinomycetota</taxon>
        <taxon>Actinomycetes</taxon>
        <taxon>Kitasatosporales</taxon>
        <taxon>Streptomycetaceae</taxon>
        <taxon>Streptomyces</taxon>
    </lineage>
</organism>
<dbReference type="Proteomes" id="UP001519291">
    <property type="component" value="Unassembled WGS sequence"/>
</dbReference>
<gene>
    <name evidence="2" type="ORF">JO379_005330</name>
</gene>
<dbReference type="Pfam" id="PF19784">
    <property type="entry name" value="DUF6269"/>
    <property type="match status" value="1"/>
</dbReference>
<proteinExistence type="predicted"/>
<dbReference type="EMBL" id="JAGIOH010000001">
    <property type="protein sequence ID" value="MBP2405861.1"/>
    <property type="molecule type" value="Genomic_DNA"/>
</dbReference>
<dbReference type="InterPro" id="IPR046236">
    <property type="entry name" value="DUF6269"/>
</dbReference>
<sequence>MPRENASRHGHGRGGRRFKFFYGRARRPVCAEPDDIPDRRQEEDIKHHPQETSQVEDPLDFMDRVADMSAADQELMLRQSGIPWSDLLAAYADRLTEQVARGPENTGPAPR</sequence>
<accession>A0ABS4YAY7</accession>
<comment type="caution">
    <text evidence="2">The sequence shown here is derived from an EMBL/GenBank/DDBJ whole genome shotgun (WGS) entry which is preliminary data.</text>
</comment>
<evidence type="ECO:0000313" key="3">
    <source>
        <dbReference type="Proteomes" id="UP001519291"/>
    </source>
</evidence>
<feature type="compositionally biased region" description="Basic and acidic residues" evidence="1">
    <location>
        <begin position="36"/>
        <end position="50"/>
    </location>
</feature>
<name>A0ABS4YAY7_9ACTN</name>
<feature type="region of interest" description="Disordered" evidence="1">
    <location>
        <begin position="29"/>
        <end position="56"/>
    </location>
</feature>
<keyword evidence="3" id="KW-1185">Reference proteome</keyword>
<evidence type="ECO:0000256" key="1">
    <source>
        <dbReference type="SAM" id="MobiDB-lite"/>
    </source>
</evidence>